<organism evidence="1 2">
    <name type="scientific">Podospora australis</name>
    <dbReference type="NCBI Taxonomy" id="1536484"/>
    <lineage>
        <taxon>Eukaryota</taxon>
        <taxon>Fungi</taxon>
        <taxon>Dikarya</taxon>
        <taxon>Ascomycota</taxon>
        <taxon>Pezizomycotina</taxon>
        <taxon>Sordariomycetes</taxon>
        <taxon>Sordariomycetidae</taxon>
        <taxon>Sordariales</taxon>
        <taxon>Podosporaceae</taxon>
        <taxon>Podospora</taxon>
    </lineage>
</organism>
<accession>A0AAN6WLW0</accession>
<comment type="caution">
    <text evidence="1">The sequence shown here is derived from an EMBL/GenBank/DDBJ whole genome shotgun (WGS) entry which is preliminary data.</text>
</comment>
<dbReference type="AlphaFoldDB" id="A0AAN6WLW0"/>
<evidence type="ECO:0000313" key="1">
    <source>
        <dbReference type="EMBL" id="KAK4184444.1"/>
    </source>
</evidence>
<dbReference type="EMBL" id="MU864488">
    <property type="protein sequence ID" value="KAK4184444.1"/>
    <property type="molecule type" value="Genomic_DNA"/>
</dbReference>
<reference evidence="1" key="1">
    <citation type="journal article" date="2023" name="Mol. Phylogenet. Evol.">
        <title>Genome-scale phylogeny and comparative genomics of the fungal order Sordariales.</title>
        <authorList>
            <person name="Hensen N."/>
            <person name="Bonometti L."/>
            <person name="Westerberg I."/>
            <person name="Brannstrom I.O."/>
            <person name="Guillou S."/>
            <person name="Cros-Aarteil S."/>
            <person name="Calhoun S."/>
            <person name="Haridas S."/>
            <person name="Kuo A."/>
            <person name="Mondo S."/>
            <person name="Pangilinan J."/>
            <person name="Riley R."/>
            <person name="LaButti K."/>
            <person name="Andreopoulos B."/>
            <person name="Lipzen A."/>
            <person name="Chen C."/>
            <person name="Yan M."/>
            <person name="Daum C."/>
            <person name="Ng V."/>
            <person name="Clum A."/>
            <person name="Steindorff A."/>
            <person name="Ohm R.A."/>
            <person name="Martin F."/>
            <person name="Silar P."/>
            <person name="Natvig D.O."/>
            <person name="Lalanne C."/>
            <person name="Gautier V."/>
            <person name="Ament-Velasquez S.L."/>
            <person name="Kruys A."/>
            <person name="Hutchinson M.I."/>
            <person name="Powell A.J."/>
            <person name="Barry K."/>
            <person name="Miller A.N."/>
            <person name="Grigoriev I.V."/>
            <person name="Debuchy R."/>
            <person name="Gladieux P."/>
            <person name="Hiltunen Thoren M."/>
            <person name="Johannesson H."/>
        </authorList>
    </citation>
    <scope>NUCLEOTIDE SEQUENCE</scope>
    <source>
        <strain evidence="1">PSN309</strain>
    </source>
</reference>
<dbReference type="Proteomes" id="UP001302126">
    <property type="component" value="Unassembled WGS sequence"/>
</dbReference>
<proteinExistence type="predicted"/>
<keyword evidence="2" id="KW-1185">Reference proteome</keyword>
<name>A0AAN6WLW0_9PEZI</name>
<sequence>MNSSVSEVFTQLRAVTALSCRFSHNQQLGPTVTLDSGLNGRLFGSATSRLPFSMPTSVWKYEGGTFQVTCRSRPPRLVARIFAELHEEKNPSENPNTSLGALPCSFIRASCPHDNSLAPRIYYSSRNAHSRPPQFPAKSSTVNLKSLRRLSWATVRYAFSLASVFTTLAKSSTCIELFGCQTYRREFFCAKLRCHRPKLYLESTSKPLILQFRPCSAPFKVFFFPFLFLPILASNREINPSIRLEARLPKSKIHCPGGFHSFGSSSTHDLSPRSPLPTNSVARCANVAPYLGLSCCPPNSNIPSAVLQ</sequence>
<reference evidence="1" key="2">
    <citation type="submission" date="2023-05" db="EMBL/GenBank/DDBJ databases">
        <authorList>
            <consortium name="Lawrence Berkeley National Laboratory"/>
            <person name="Steindorff A."/>
            <person name="Hensen N."/>
            <person name="Bonometti L."/>
            <person name="Westerberg I."/>
            <person name="Brannstrom I.O."/>
            <person name="Guillou S."/>
            <person name="Cros-Aarteil S."/>
            <person name="Calhoun S."/>
            <person name="Haridas S."/>
            <person name="Kuo A."/>
            <person name="Mondo S."/>
            <person name="Pangilinan J."/>
            <person name="Riley R."/>
            <person name="Labutti K."/>
            <person name="Andreopoulos B."/>
            <person name="Lipzen A."/>
            <person name="Chen C."/>
            <person name="Yanf M."/>
            <person name="Daum C."/>
            <person name="Ng V."/>
            <person name="Clum A."/>
            <person name="Ohm R."/>
            <person name="Martin F."/>
            <person name="Silar P."/>
            <person name="Natvig D."/>
            <person name="Lalanne C."/>
            <person name="Gautier V."/>
            <person name="Ament-Velasquez S.L."/>
            <person name="Kruys A."/>
            <person name="Hutchinson M.I."/>
            <person name="Powell A.J."/>
            <person name="Barry K."/>
            <person name="Miller A.N."/>
            <person name="Grigoriev I.V."/>
            <person name="Debuchy R."/>
            <person name="Gladieux P."/>
            <person name="Thoren M.H."/>
            <person name="Johannesson H."/>
        </authorList>
    </citation>
    <scope>NUCLEOTIDE SEQUENCE</scope>
    <source>
        <strain evidence="1">PSN309</strain>
    </source>
</reference>
<gene>
    <name evidence="1" type="ORF">QBC35DRAFT_52414</name>
</gene>
<evidence type="ECO:0000313" key="2">
    <source>
        <dbReference type="Proteomes" id="UP001302126"/>
    </source>
</evidence>
<protein>
    <submittedName>
        <fullName evidence="1">Uncharacterized protein</fullName>
    </submittedName>
</protein>